<accession>A0A4C1VG06</accession>
<dbReference type="AlphaFoldDB" id="A0A4C1VG06"/>
<proteinExistence type="predicted"/>
<organism evidence="1 2">
    <name type="scientific">Eumeta variegata</name>
    <name type="common">Bagworm moth</name>
    <name type="synonym">Eumeta japonica</name>
    <dbReference type="NCBI Taxonomy" id="151549"/>
    <lineage>
        <taxon>Eukaryota</taxon>
        <taxon>Metazoa</taxon>
        <taxon>Ecdysozoa</taxon>
        <taxon>Arthropoda</taxon>
        <taxon>Hexapoda</taxon>
        <taxon>Insecta</taxon>
        <taxon>Pterygota</taxon>
        <taxon>Neoptera</taxon>
        <taxon>Endopterygota</taxon>
        <taxon>Lepidoptera</taxon>
        <taxon>Glossata</taxon>
        <taxon>Ditrysia</taxon>
        <taxon>Tineoidea</taxon>
        <taxon>Psychidae</taxon>
        <taxon>Oiketicinae</taxon>
        <taxon>Eumeta</taxon>
    </lineage>
</organism>
<sequence>MVFLSCSLDVSNQRITHPMRIRRVKSATFARKIPLASRARIYFPRRHANDVSAECTTKFGIELSTASASGWAKKHALTSRPDQIL</sequence>
<dbReference type="Proteomes" id="UP000299102">
    <property type="component" value="Unassembled WGS sequence"/>
</dbReference>
<name>A0A4C1VG06_EUMVA</name>
<dbReference type="EMBL" id="BGZK01000339">
    <property type="protein sequence ID" value="GBP37816.1"/>
    <property type="molecule type" value="Genomic_DNA"/>
</dbReference>
<protein>
    <submittedName>
        <fullName evidence="1">Uncharacterized protein</fullName>
    </submittedName>
</protein>
<keyword evidence="2" id="KW-1185">Reference proteome</keyword>
<comment type="caution">
    <text evidence="1">The sequence shown here is derived from an EMBL/GenBank/DDBJ whole genome shotgun (WGS) entry which is preliminary data.</text>
</comment>
<evidence type="ECO:0000313" key="1">
    <source>
        <dbReference type="EMBL" id="GBP37816.1"/>
    </source>
</evidence>
<reference evidence="1 2" key="1">
    <citation type="journal article" date="2019" name="Commun. Biol.">
        <title>The bagworm genome reveals a unique fibroin gene that provides high tensile strength.</title>
        <authorList>
            <person name="Kono N."/>
            <person name="Nakamura H."/>
            <person name="Ohtoshi R."/>
            <person name="Tomita M."/>
            <person name="Numata K."/>
            <person name="Arakawa K."/>
        </authorList>
    </citation>
    <scope>NUCLEOTIDE SEQUENCE [LARGE SCALE GENOMIC DNA]</scope>
</reference>
<gene>
    <name evidence="1" type="ORF">EVAR_21659_1</name>
</gene>
<evidence type="ECO:0000313" key="2">
    <source>
        <dbReference type="Proteomes" id="UP000299102"/>
    </source>
</evidence>